<dbReference type="CDD" id="cd00180">
    <property type="entry name" value="PKc"/>
    <property type="match status" value="1"/>
</dbReference>
<dbReference type="Proteomes" id="UP000800035">
    <property type="component" value="Unassembled WGS sequence"/>
</dbReference>
<dbReference type="PANTHER" id="PTHR24359:SF37">
    <property type="entry name" value="PROTEIN KINASE DOMAIN-CONTAINING PROTEIN"/>
    <property type="match status" value="1"/>
</dbReference>
<dbReference type="SUPFAM" id="SSF56112">
    <property type="entry name" value="Protein kinase-like (PK-like)"/>
    <property type="match status" value="1"/>
</dbReference>
<dbReference type="InterPro" id="IPR011009">
    <property type="entry name" value="Kinase-like_dom_sf"/>
</dbReference>
<feature type="compositionally biased region" description="Polar residues" evidence="1">
    <location>
        <begin position="30"/>
        <end position="68"/>
    </location>
</feature>
<evidence type="ECO:0000313" key="4">
    <source>
        <dbReference type="Proteomes" id="UP000800035"/>
    </source>
</evidence>
<keyword evidence="3" id="KW-0418">Kinase</keyword>
<name>A0A6A5TAT6_9PLEO</name>
<dbReference type="PANTHER" id="PTHR24359">
    <property type="entry name" value="SERINE/THREONINE-PROTEIN KINASE SBK1"/>
    <property type="match status" value="1"/>
</dbReference>
<dbReference type="InterPro" id="IPR000719">
    <property type="entry name" value="Prot_kinase_dom"/>
</dbReference>
<sequence>MEDEAQSEMTTVALEHKSHPQDSERERTELASNDSRVTPTIQIANQHNSKLSASQSNQDRSSGSPYTLTKSGASSFVVDGGDAKQLNSALSRPEDSPLNASHDPQAEGTLEDALREARIRSIDNPGSYFIPVDQLDNIITKQRVLSELQSLKIGNPEDRESYADKIWKTYPSPESTTRRKIFATLVLTGKVETILDFIEENVHDVDLPFYFPKDGTCVRCRNGNIIESFHKSNVWRARDKDSFDQYQWFMLSPYFELSCDRIPKVRKYAVEDRAVLPFIDESSPTKEQPYLVEGGFSIVKKVKLHAAHYNSEDFPADQHFAIKTLNHQPNIDHPRNQEVESLIRLNNKRHKHLIRLLVTFQQKHVLHLVFPWASGNLAQFWMEAYPDPQSPPRNHELAQWMAGQCLGLALGLKAIQDNPTQEPHAESHGKNHGRHGDLKPENVLWFQPPDSEAKRNHIGDLKISDFGMVDFHKTDTRSAVPLDKLGMTPTYRAPEWDVKRQVSQSYDLWCMGCVLLEFVEWYLKGKEGVEDFITKRVVDSITVIPTFQEDNFFNSNSQSTPPVNLPDLKQKAIGAIGKESVRREIHELRHHERSSDFILDLLDFIEEHLLRMNPKKRAKCNGLVEKLSTIHKRCTIDLRYCTDRRQMIREKRTTSLSELWNVFSPQLKNRPFGISEDSLPSPPQASGEHTSGAVPASSGEGLRIQNAPGNPTQDPLEPREANEGSHSADNSTSELAPTTELPHDRPPGRNDTEQVRSKRQSDPNTSGAPASAKRTPASTSFMQRVQYLFRSMFSCFGGRQWMQKRLRRSTGE</sequence>
<dbReference type="Gene3D" id="3.30.200.20">
    <property type="entry name" value="Phosphorylase Kinase, domain 1"/>
    <property type="match status" value="1"/>
</dbReference>
<keyword evidence="4" id="KW-1185">Reference proteome</keyword>
<dbReference type="OrthoDB" id="1046782at2759"/>
<dbReference type="GO" id="GO:0004674">
    <property type="term" value="F:protein serine/threonine kinase activity"/>
    <property type="evidence" value="ECO:0007669"/>
    <property type="project" value="TreeGrafter"/>
</dbReference>
<proteinExistence type="predicted"/>
<protein>
    <submittedName>
        <fullName evidence="3">Kinase-like protein</fullName>
    </submittedName>
</protein>
<keyword evidence="3" id="KW-0808">Transferase</keyword>
<feature type="region of interest" description="Disordered" evidence="1">
    <location>
        <begin position="1"/>
        <end position="68"/>
    </location>
</feature>
<dbReference type="Pfam" id="PF00069">
    <property type="entry name" value="Pkinase"/>
    <property type="match status" value="1"/>
</dbReference>
<gene>
    <name evidence="3" type="ORF">CC80DRAFT_497992</name>
</gene>
<feature type="region of interest" description="Disordered" evidence="1">
    <location>
        <begin position="87"/>
        <end position="107"/>
    </location>
</feature>
<evidence type="ECO:0000256" key="1">
    <source>
        <dbReference type="SAM" id="MobiDB-lite"/>
    </source>
</evidence>
<feature type="compositionally biased region" description="Basic and acidic residues" evidence="1">
    <location>
        <begin position="14"/>
        <end position="29"/>
    </location>
</feature>
<feature type="compositionally biased region" description="Polar residues" evidence="1">
    <location>
        <begin position="724"/>
        <end position="736"/>
    </location>
</feature>
<organism evidence="3 4">
    <name type="scientific">Byssothecium circinans</name>
    <dbReference type="NCBI Taxonomy" id="147558"/>
    <lineage>
        <taxon>Eukaryota</taxon>
        <taxon>Fungi</taxon>
        <taxon>Dikarya</taxon>
        <taxon>Ascomycota</taxon>
        <taxon>Pezizomycotina</taxon>
        <taxon>Dothideomycetes</taxon>
        <taxon>Pleosporomycetidae</taxon>
        <taxon>Pleosporales</taxon>
        <taxon>Massarineae</taxon>
        <taxon>Massarinaceae</taxon>
        <taxon>Byssothecium</taxon>
    </lineage>
</organism>
<dbReference type="AlphaFoldDB" id="A0A6A5TAT6"/>
<dbReference type="Gene3D" id="1.10.510.10">
    <property type="entry name" value="Transferase(Phosphotransferase) domain 1"/>
    <property type="match status" value="1"/>
</dbReference>
<reference evidence="3" key="1">
    <citation type="journal article" date="2020" name="Stud. Mycol.">
        <title>101 Dothideomycetes genomes: a test case for predicting lifestyles and emergence of pathogens.</title>
        <authorList>
            <person name="Haridas S."/>
            <person name="Albert R."/>
            <person name="Binder M."/>
            <person name="Bloem J."/>
            <person name="Labutti K."/>
            <person name="Salamov A."/>
            <person name="Andreopoulos B."/>
            <person name="Baker S."/>
            <person name="Barry K."/>
            <person name="Bills G."/>
            <person name="Bluhm B."/>
            <person name="Cannon C."/>
            <person name="Castanera R."/>
            <person name="Culley D."/>
            <person name="Daum C."/>
            <person name="Ezra D."/>
            <person name="Gonzalez J."/>
            <person name="Henrissat B."/>
            <person name="Kuo A."/>
            <person name="Liang C."/>
            <person name="Lipzen A."/>
            <person name="Lutzoni F."/>
            <person name="Magnuson J."/>
            <person name="Mondo S."/>
            <person name="Nolan M."/>
            <person name="Ohm R."/>
            <person name="Pangilinan J."/>
            <person name="Park H.-J."/>
            <person name="Ramirez L."/>
            <person name="Alfaro M."/>
            <person name="Sun H."/>
            <person name="Tritt A."/>
            <person name="Yoshinaga Y."/>
            <person name="Zwiers L.-H."/>
            <person name="Turgeon B."/>
            <person name="Goodwin S."/>
            <person name="Spatafora J."/>
            <person name="Crous P."/>
            <person name="Grigoriev I."/>
        </authorList>
    </citation>
    <scope>NUCLEOTIDE SEQUENCE</scope>
    <source>
        <strain evidence="3">CBS 675.92</strain>
    </source>
</reference>
<accession>A0A6A5TAT6</accession>
<dbReference type="EMBL" id="ML977049">
    <property type="protein sequence ID" value="KAF1948782.1"/>
    <property type="molecule type" value="Genomic_DNA"/>
</dbReference>
<evidence type="ECO:0000313" key="3">
    <source>
        <dbReference type="EMBL" id="KAF1948782.1"/>
    </source>
</evidence>
<feature type="domain" description="Protein kinase" evidence="2">
    <location>
        <begin position="285"/>
        <end position="630"/>
    </location>
</feature>
<dbReference type="GO" id="GO:0005524">
    <property type="term" value="F:ATP binding"/>
    <property type="evidence" value="ECO:0007669"/>
    <property type="project" value="InterPro"/>
</dbReference>
<feature type="region of interest" description="Disordered" evidence="1">
    <location>
        <begin position="671"/>
        <end position="779"/>
    </location>
</feature>
<dbReference type="PROSITE" id="PS50011">
    <property type="entry name" value="PROTEIN_KINASE_DOM"/>
    <property type="match status" value="1"/>
</dbReference>
<dbReference type="SMART" id="SM00220">
    <property type="entry name" value="S_TKc"/>
    <property type="match status" value="1"/>
</dbReference>
<feature type="compositionally biased region" description="Basic and acidic residues" evidence="1">
    <location>
        <begin position="423"/>
        <end position="440"/>
    </location>
</feature>
<evidence type="ECO:0000259" key="2">
    <source>
        <dbReference type="PROSITE" id="PS50011"/>
    </source>
</evidence>
<feature type="compositionally biased region" description="Basic and acidic residues" evidence="1">
    <location>
        <begin position="741"/>
        <end position="761"/>
    </location>
</feature>
<feature type="region of interest" description="Disordered" evidence="1">
    <location>
        <begin position="418"/>
        <end position="441"/>
    </location>
</feature>